<dbReference type="InterPro" id="IPR018422">
    <property type="entry name" value="Cation/H_exchanger_CPA1"/>
</dbReference>
<dbReference type="PANTHER" id="PTHR10110:SF127">
    <property type="entry name" value="SODIUM_HYDROGEN EXCHANGER 5-RELATED"/>
    <property type="match status" value="1"/>
</dbReference>
<keyword evidence="2" id="KW-0633">Potassium transport</keyword>
<gene>
    <name evidence="7" type="ORF">A4U43_C05F11330</name>
</gene>
<dbReference type="GO" id="GO:0098719">
    <property type="term" value="P:sodium ion import across plasma membrane"/>
    <property type="evidence" value="ECO:0007669"/>
    <property type="project" value="TreeGrafter"/>
</dbReference>
<dbReference type="Proteomes" id="UP000243459">
    <property type="component" value="Chromosome 5"/>
</dbReference>
<dbReference type="GO" id="GO:0005886">
    <property type="term" value="C:plasma membrane"/>
    <property type="evidence" value="ECO:0007669"/>
    <property type="project" value="TreeGrafter"/>
</dbReference>
<evidence type="ECO:0000256" key="6">
    <source>
        <dbReference type="SAM" id="Phobius"/>
    </source>
</evidence>
<keyword evidence="6" id="KW-0472">Membrane</keyword>
<dbReference type="PANTHER" id="PTHR10110">
    <property type="entry name" value="SODIUM/HYDROGEN EXCHANGER"/>
    <property type="match status" value="1"/>
</dbReference>
<evidence type="ECO:0000256" key="3">
    <source>
        <dbReference type="ARBA" id="ARBA00022958"/>
    </source>
</evidence>
<feature type="transmembrane region" description="Helical" evidence="6">
    <location>
        <begin position="20"/>
        <end position="37"/>
    </location>
</feature>
<dbReference type="EMBL" id="CM007385">
    <property type="protein sequence ID" value="ONK68421.1"/>
    <property type="molecule type" value="Genomic_DNA"/>
</dbReference>
<keyword evidence="4" id="KW-0406">Ion transport</keyword>
<evidence type="ECO:0000256" key="4">
    <source>
        <dbReference type="ARBA" id="ARBA00023065"/>
    </source>
</evidence>
<keyword evidence="6" id="KW-1133">Transmembrane helix</keyword>
<keyword evidence="6" id="KW-0812">Transmembrane</keyword>
<evidence type="ECO:0000256" key="5">
    <source>
        <dbReference type="SAM" id="MobiDB-lite"/>
    </source>
</evidence>
<keyword evidence="3" id="KW-0630">Potassium</keyword>
<evidence type="ECO:0000256" key="2">
    <source>
        <dbReference type="ARBA" id="ARBA00022538"/>
    </source>
</evidence>
<name>A0A5P1EV95_ASPOF</name>
<protein>
    <submittedName>
        <fullName evidence="7">Uncharacterized protein</fullName>
    </submittedName>
</protein>
<keyword evidence="1" id="KW-0813">Transport</keyword>
<sequence length="134" mass="14607">MAFALALQSTHDLPDVHGQTILTATTSIVVLSVLLIGGSTGTMLEALEVIGDAHDAPLGESFDENNGYISPYEEGTSSGSRIKMRLKEFHKSTSSFTALDKNYLTPFFTSQNDEEESDEAIEPILNTRRGQGRR</sequence>
<proteinExistence type="predicted"/>
<feature type="region of interest" description="Disordered" evidence="5">
    <location>
        <begin position="109"/>
        <end position="134"/>
    </location>
</feature>
<dbReference type="OMA" id="PAFMTNS"/>
<feature type="compositionally biased region" description="Acidic residues" evidence="5">
    <location>
        <begin position="112"/>
        <end position="121"/>
    </location>
</feature>
<organism evidence="7 8">
    <name type="scientific">Asparagus officinalis</name>
    <name type="common">Garden asparagus</name>
    <dbReference type="NCBI Taxonomy" id="4686"/>
    <lineage>
        <taxon>Eukaryota</taxon>
        <taxon>Viridiplantae</taxon>
        <taxon>Streptophyta</taxon>
        <taxon>Embryophyta</taxon>
        <taxon>Tracheophyta</taxon>
        <taxon>Spermatophyta</taxon>
        <taxon>Magnoliopsida</taxon>
        <taxon>Liliopsida</taxon>
        <taxon>Asparagales</taxon>
        <taxon>Asparagaceae</taxon>
        <taxon>Asparagoideae</taxon>
        <taxon>Asparagus</taxon>
    </lineage>
</organism>
<dbReference type="AlphaFoldDB" id="A0A5P1EV95"/>
<dbReference type="GO" id="GO:0015385">
    <property type="term" value="F:sodium:proton antiporter activity"/>
    <property type="evidence" value="ECO:0007669"/>
    <property type="project" value="InterPro"/>
</dbReference>
<evidence type="ECO:0000313" key="8">
    <source>
        <dbReference type="Proteomes" id="UP000243459"/>
    </source>
</evidence>
<keyword evidence="8" id="KW-1185">Reference proteome</keyword>
<accession>A0A5P1EV95</accession>
<dbReference type="Gramene" id="ONK68421">
    <property type="protein sequence ID" value="ONK68421"/>
    <property type="gene ID" value="A4U43_C05F11330"/>
</dbReference>
<evidence type="ECO:0000256" key="1">
    <source>
        <dbReference type="ARBA" id="ARBA00022448"/>
    </source>
</evidence>
<reference evidence="8" key="1">
    <citation type="journal article" date="2017" name="Nat. Commun.">
        <title>The asparagus genome sheds light on the origin and evolution of a young Y chromosome.</title>
        <authorList>
            <person name="Harkess A."/>
            <person name="Zhou J."/>
            <person name="Xu C."/>
            <person name="Bowers J.E."/>
            <person name="Van der Hulst R."/>
            <person name="Ayyampalayam S."/>
            <person name="Mercati F."/>
            <person name="Riccardi P."/>
            <person name="McKain M.R."/>
            <person name="Kakrana A."/>
            <person name="Tang H."/>
            <person name="Ray J."/>
            <person name="Groenendijk J."/>
            <person name="Arikit S."/>
            <person name="Mathioni S.M."/>
            <person name="Nakano M."/>
            <person name="Shan H."/>
            <person name="Telgmann-Rauber A."/>
            <person name="Kanno A."/>
            <person name="Yue Z."/>
            <person name="Chen H."/>
            <person name="Li W."/>
            <person name="Chen Y."/>
            <person name="Xu X."/>
            <person name="Zhang Y."/>
            <person name="Luo S."/>
            <person name="Chen H."/>
            <person name="Gao J."/>
            <person name="Mao Z."/>
            <person name="Pires J.C."/>
            <person name="Luo M."/>
            <person name="Kudrna D."/>
            <person name="Wing R.A."/>
            <person name="Meyers B.C."/>
            <person name="Yi K."/>
            <person name="Kong H."/>
            <person name="Lavrijsen P."/>
            <person name="Sunseri F."/>
            <person name="Falavigna A."/>
            <person name="Ye Y."/>
            <person name="Leebens-Mack J.H."/>
            <person name="Chen G."/>
        </authorList>
    </citation>
    <scope>NUCLEOTIDE SEQUENCE [LARGE SCALE GENOMIC DNA]</scope>
    <source>
        <strain evidence="8">cv. DH0086</strain>
    </source>
</reference>
<dbReference type="GO" id="GO:0005768">
    <property type="term" value="C:endosome"/>
    <property type="evidence" value="ECO:0007669"/>
    <property type="project" value="TreeGrafter"/>
</dbReference>
<evidence type="ECO:0000313" key="7">
    <source>
        <dbReference type="EMBL" id="ONK68421.1"/>
    </source>
</evidence>
<dbReference type="GO" id="GO:0051453">
    <property type="term" value="P:regulation of intracellular pH"/>
    <property type="evidence" value="ECO:0007669"/>
    <property type="project" value="TreeGrafter"/>
</dbReference>
<dbReference type="GO" id="GO:0015386">
    <property type="term" value="F:potassium:proton antiporter activity"/>
    <property type="evidence" value="ECO:0007669"/>
    <property type="project" value="TreeGrafter"/>
</dbReference>